<evidence type="ECO:0000313" key="1">
    <source>
        <dbReference type="EMBL" id="SVD21424.1"/>
    </source>
</evidence>
<reference evidence="1" key="1">
    <citation type="submission" date="2018-05" db="EMBL/GenBank/DDBJ databases">
        <authorList>
            <person name="Lanie J.A."/>
            <person name="Ng W.-L."/>
            <person name="Kazmierczak K.M."/>
            <person name="Andrzejewski T.M."/>
            <person name="Davidsen T.M."/>
            <person name="Wayne K.J."/>
            <person name="Tettelin H."/>
            <person name="Glass J.I."/>
            <person name="Rusch D."/>
            <person name="Podicherti R."/>
            <person name="Tsui H.-C.T."/>
            <person name="Winkler M.E."/>
        </authorList>
    </citation>
    <scope>NUCLEOTIDE SEQUENCE</scope>
</reference>
<feature type="non-terminal residue" evidence="1">
    <location>
        <position position="138"/>
    </location>
</feature>
<dbReference type="InterPro" id="IPR027417">
    <property type="entry name" value="P-loop_NTPase"/>
</dbReference>
<gene>
    <name evidence="1" type="ORF">METZ01_LOCUS374278</name>
</gene>
<dbReference type="PANTHER" id="PTHR32114">
    <property type="entry name" value="ABC TRANSPORTER ABCH.3"/>
    <property type="match status" value="1"/>
</dbReference>
<dbReference type="AlphaFoldDB" id="A0A382TH42"/>
<accession>A0A382TH42</accession>
<organism evidence="1">
    <name type="scientific">marine metagenome</name>
    <dbReference type="NCBI Taxonomy" id="408172"/>
    <lineage>
        <taxon>unclassified sequences</taxon>
        <taxon>metagenomes</taxon>
        <taxon>ecological metagenomes</taxon>
    </lineage>
</organism>
<name>A0A382TH42_9ZZZZ</name>
<dbReference type="EMBL" id="UINC01136570">
    <property type="protein sequence ID" value="SVD21424.1"/>
    <property type="molecule type" value="Genomic_DNA"/>
</dbReference>
<dbReference type="Gene3D" id="3.40.50.300">
    <property type="entry name" value="P-loop containing nucleotide triphosphate hydrolases"/>
    <property type="match status" value="1"/>
</dbReference>
<dbReference type="PANTHER" id="PTHR32114:SF2">
    <property type="entry name" value="ABC TRANSPORTER ABCH.3"/>
    <property type="match status" value="1"/>
</dbReference>
<proteinExistence type="predicted"/>
<protein>
    <submittedName>
        <fullName evidence="1">Uncharacterized protein</fullName>
    </submittedName>
</protein>
<sequence length="138" mass="15908">MFSFFGENGRDVNVEDLQRIGENQMYTKTTFKIKGKRYSAFRHYVNGKKKKIELQDESGELIAKDATIVKQKISELINLDHSTFKIATVVPLKDLQSIVSEGAVFRELIDKVLGAEKFKKLDKILTEGKNEFKEYLEE</sequence>